<evidence type="ECO:0000256" key="2">
    <source>
        <dbReference type="ARBA" id="ARBA00022723"/>
    </source>
</evidence>
<keyword evidence="4" id="KW-0413">Isomerase</keyword>
<proteinExistence type="inferred from homology"/>
<dbReference type="Gene3D" id="3.90.850.10">
    <property type="entry name" value="Fumarylacetoacetase-like, C-terminal domain"/>
    <property type="match status" value="1"/>
</dbReference>
<evidence type="ECO:0000313" key="5">
    <source>
        <dbReference type="Proteomes" id="UP000679848"/>
    </source>
</evidence>
<evidence type="ECO:0000256" key="1">
    <source>
        <dbReference type="ARBA" id="ARBA00010211"/>
    </source>
</evidence>
<keyword evidence="2" id="KW-0479">Metal-binding</keyword>
<comment type="similarity">
    <text evidence="1">Belongs to the FAH family.</text>
</comment>
<accession>A0A810QFN0</accession>
<dbReference type="GO" id="GO:0016853">
    <property type="term" value="F:isomerase activity"/>
    <property type="evidence" value="ECO:0007669"/>
    <property type="project" value="UniProtKB-KW"/>
</dbReference>
<keyword evidence="5" id="KW-1185">Reference proteome</keyword>
<feature type="domain" description="Fumarylacetoacetase-like C-terminal" evidence="3">
    <location>
        <begin position="127"/>
        <end position="330"/>
    </location>
</feature>
<protein>
    <submittedName>
        <fullName evidence="4">2-hydroxyhepta-2,4-diene-1,7-dioate isomerase</fullName>
    </submittedName>
</protein>
<dbReference type="EMBL" id="AP023420">
    <property type="protein sequence ID" value="BCK84902.1"/>
    <property type="molecule type" value="Genomic_DNA"/>
</dbReference>
<dbReference type="InterPro" id="IPR051121">
    <property type="entry name" value="FAH"/>
</dbReference>
<name>A0A810QFN0_9FIRM</name>
<dbReference type="PANTHER" id="PTHR42796">
    <property type="entry name" value="FUMARYLACETOACETATE HYDROLASE DOMAIN-CONTAINING PROTEIN 2A-RELATED"/>
    <property type="match status" value="1"/>
</dbReference>
<dbReference type="Proteomes" id="UP000679848">
    <property type="component" value="Chromosome"/>
</dbReference>
<dbReference type="RefSeq" id="WP_187029791.1">
    <property type="nucleotide sequence ID" value="NZ_AP023420.1"/>
</dbReference>
<dbReference type="GO" id="GO:0044281">
    <property type="term" value="P:small molecule metabolic process"/>
    <property type="evidence" value="ECO:0007669"/>
    <property type="project" value="UniProtKB-ARBA"/>
</dbReference>
<dbReference type="KEGG" id="pfaa:MM59RIKEN_22210"/>
<dbReference type="AlphaFoldDB" id="A0A810QFN0"/>
<dbReference type="PANTHER" id="PTHR42796:SF4">
    <property type="entry name" value="FUMARYLACETOACETATE HYDROLASE DOMAIN-CONTAINING PROTEIN 2A"/>
    <property type="match status" value="1"/>
</dbReference>
<evidence type="ECO:0000313" key="4">
    <source>
        <dbReference type="EMBL" id="BCK84902.1"/>
    </source>
</evidence>
<reference evidence="4" key="1">
    <citation type="submission" date="2020-09" db="EMBL/GenBank/DDBJ databases">
        <title>New species isolated from human feces.</title>
        <authorList>
            <person name="Kitahara M."/>
            <person name="Shigeno Y."/>
            <person name="Shime M."/>
            <person name="Matsumoto Y."/>
            <person name="Nakamura S."/>
            <person name="Motooka D."/>
            <person name="Fukuoka S."/>
            <person name="Nishikawa H."/>
            <person name="Benno Y."/>
        </authorList>
    </citation>
    <scope>NUCLEOTIDE SEQUENCE</scope>
    <source>
        <strain evidence="4">MM59</strain>
    </source>
</reference>
<dbReference type="GO" id="GO:0046872">
    <property type="term" value="F:metal ion binding"/>
    <property type="evidence" value="ECO:0007669"/>
    <property type="project" value="UniProtKB-KW"/>
</dbReference>
<sequence>MKLCSFNVGEINRIGVLMSNGQVADCNYAYAAYQKAKGAPRAQQLADVVVPSEMVPMIECGEHGKAELRLAMEYVEQHLDATGPCGERILYNCEDIHFRAPVPNPEKIFSMAINNKFEFERCIKPEGPAHPLYFSKYNSCLCGAYDDIEIPDIGIVGTEVEMVFVIGKGGKNVPESQARDYIYGFTVHNDITAFTLRMNREWLICVNGEGKQEKVMYPGRYKCFDTFAPMGPWLVTVDELPIDKAFDQTMEAYLDGKKMQEGSTNEMLFQVDYMIPYLSQAHTLKPGDLCSCGTVISFNEKEFDNADLRSYDGKVLESYIEHIGTMKNHIKAI</sequence>
<dbReference type="SUPFAM" id="SSF56529">
    <property type="entry name" value="FAH"/>
    <property type="match status" value="1"/>
</dbReference>
<dbReference type="InterPro" id="IPR011234">
    <property type="entry name" value="Fumarylacetoacetase-like_C"/>
</dbReference>
<gene>
    <name evidence="4" type="ORF">MM59RIKEN_22210</name>
</gene>
<organism evidence="4 5">
    <name type="scientific">Pusillibacter faecalis</name>
    <dbReference type="NCBI Taxonomy" id="2714358"/>
    <lineage>
        <taxon>Bacteria</taxon>
        <taxon>Bacillati</taxon>
        <taxon>Bacillota</taxon>
        <taxon>Clostridia</taxon>
        <taxon>Eubacteriales</taxon>
        <taxon>Oscillospiraceae</taxon>
        <taxon>Pusillibacter</taxon>
    </lineage>
</organism>
<evidence type="ECO:0000259" key="3">
    <source>
        <dbReference type="Pfam" id="PF01557"/>
    </source>
</evidence>
<dbReference type="Pfam" id="PF01557">
    <property type="entry name" value="FAA_hydrolase"/>
    <property type="match status" value="1"/>
</dbReference>
<dbReference type="InterPro" id="IPR036663">
    <property type="entry name" value="Fumarylacetoacetase_C_sf"/>
</dbReference>